<name>A0ACC6NZZ8_9BURK</name>
<sequence>MNAPFNPTPSVALPDAYAAGVQRLPLAAPVRVLALGAFLKNTACWLDGDRVHWRPSGLLAAGDSHGDLRDPQACAALQTSVQALIDLADQAEQTGLATIQAVAHDLHPDFFSTHCALEVAERLGVPAVGVAHHHAHLGVVMAEQGWRTHEGDPVLGLALDGVGLGPDGTAWGGEALCIEGGQMRRVGTLPALALPGADAAAVAPWRLRLSVAHALGLDVQDASLRGAIPPAQVSGVAQMLARGLNCPATTAAGRWFDAMAALLGLCEVQQHEAQAALALQSAAQAAVVAGGDTSAVLPPAADPASDDAWWALMRQALALGQTARSRPTGSESLQAEINTAALAFHRLLAARLVALLEAEAHKLYGPGPGPVRVALGGGCFFNPLLRDDVLQQGQARGWRMALPRQVSCGDAGLALGQAWVAAGLLA</sequence>
<dbReference type="EMBL" id="JAWDIE010000004">
    <property type="protein sequence ID" value="MEJ7137560.1"/>
    <property type="molecule type" value="Genomic_DNA"/>
</dbReference>
<accession>A0ACC6NZZ8</accession>
<organism evidence="1 2">
    <name type="scientific">Amphibiibacter pelophylacis</name>
    <dbReference type="NCBI Taxonomy" id="1799477"/>
    <lineage>
        <taxon>Bacteria</taxon>
        <taxon>Pseudomonadati</taxon>
        <taxon>Pseudomonadota</taxon>
        <taxon>Betaproteobacteria</taxon>
        <taxon>Burkholderiales</taxon>
        <taxon>Sphaerotilaceae</taxon>
        <taxon>Amphibiibacter</taxon>
    </lineage>
</organism>
<evidence type="ECO:0000313" key="1">
    <source>
        <dbReference type="EMBL" id="MEJ7137560.1"/>
    </source>
</evidence>
<evidence type="ECO:0000313" key="2">
    <source>
        <dbReference type="Proteomes" id="UP001364695"/>
    </source>
</evidence>
<reference evidence="1" key="1">
    <citation type="submission" date="2023-10" db="EMBL/GenBank/DDBJ databases">
        <title>Amphibacter perezi, gen. nov., sp. nov. a novel taxa of the family Comamonadaceae, class Betaproteobacteria isolated from the skin microbiota of Pelophylax perezi from different populations.</title>
        <authorList>
            <person name="Costa S."/>
            <person name="Proenca D.N."/>
            <person name="Lopes I."/>
            <person name="Morais P.V."/>
        </authorList>
    </citation>
    <scope>NUCLEOTIDE SEQUENCE</scope>
    <source>
        <strain evidence="1">SL12-8</strain>
    </source>
</reference>
<gene>
    <name evidence="1" type="ORF">RV045_03825</name>
</gene>
<comment type="caution">
    <text evidence="1">The sequence shown here is derived from an EMBL/GenBank/DDBJ whole genome shotgun (WGS) entry which is preliminary data.</text>
</comment>
<keyword evidence="2" id="KW-1185">Reference proteome</keyword>
<proteinExistence type="predicted"/>
<protein>
    <submittedName>
        <fullName evidence="1">Carbamoyltransferase HypF</fullName>
    </submittedName>
</protein>
<dbReference type="Proteomes" id="UP001364695">
    <property type="component" value="Unassembled WGS sequence"/>
</dbReference>